<proteinExistence type="predicted"/>
<dbReference type="PATRIC" id="fig|999431.4.peg.524"/>
<organism evidence="1">
    <name type="scientific">Treponema denticola H1-T</name>
    <dbReference type="NCBI Taxonomy" id="999431"/>
    <lineage>
        <taxon>Bacteria</taxon>
        <taxon>Pseudomonadati</taxon>
        <taxon>Spirochaetota</taxon>
        <taxon>Spirochaetia</taxon>
        <taxon>Spirochaetales</taxon>
        <taxon>Treponemataceae</taxon>
        <taxon>Treponema</taxon>
    </lineage>
</organism>
<dbReference type="HOGENOM" id="CLU_2866531_0_0_12"/>
<name>M2CF56_TREDN</name>
<dbReference type="EMBL" id="AGDW01000009">
    <property type="protein sequence ID" value="EMB32974.1"/>
    <property type="molecule type" value="Genomic_DNA"/>
</dbReference>
<dbReference type="GeneID" id="2741598"/>
<sequence length="65" mass="7571">MVETALKKKAMDYFAMLDNEQARMVISYMETIEFPAEKRQHSIADLKGKIQFADGYDYKAMRSSQ</sequence>
<gene>
    <name evidence="1" type="ORF">HMPREF9725_00506</name>
</gene>
<accession>M2CF56</accession>
<protein>
    <submittedName>
        <fullName evidence="1">Uncharacterized protein</fullName>
    </submittedName>
</protein>
<comment type="caution">
    <text evidence="1">The sequence shown here is derived from an EMBL/GenBank/DDBJ whole genome shotgun (WGS) entry which is preliminary data.</text>
</comment>
<evidence type="ECO:0000313" key="1">
    <source>
        <dbReference type="EMBL" id="EMB32974.1"/>
    </source>
</evidence>
<dbReference type="AlphaFoldDB" id="M2CF56"/>
<reference evidence="1" key="1">
    <citation type="submission" date="2012-01" db="EMBL/GenBank/DDBJ databases">
        <title>The Genome Sequence of Treponema denticola H1-T.</title>
        <authorList>
            <consortium name="The Broad Institute Genome Sequencing Platform"/>
            <person name="Earl A."/>
            <person name="Ward D."/>
            <person name="Feldgarden M."/>
            <person name="Gevers D."/>
            <person name="Blanton J.M."/>
            <person name="Fenno C.J."/>
            <person name="Baranova O.V."/>
            <person name="Mathney J."/>
            <person name="Dewhirst F.E."/>
            <person name="Izard J."/>
            <person name="Young S.K."/>
            <person name="Zeng Q."/>
            <person name="Gargeya S."/>
            <person name="Fitzgerald M."/>
            <person name="Haas B."/>
            <person name="Abouelleil A."/>
            <person name="Alvarado L."/>
            <person name="Arachchi H.M."/>
            <person name="Berlin A."/>
            <person name="Chapman S.B."/>
            <person name="Gearin G."/>
            <person name="Goldberg J."/>
            <person name="Griggs A."/>
            <person name="Gujja S."/>
            <person name="Hansen M."/>
            <person name="Heiman D."/>
            <person name="Howarth C."/>
            <person name="Larimer J."/>
            <person name="Lui A."/>
            <person name="MacDonald P.J.P."/>
            <person name="McCowen C."/>
            <person name="Montmayeur A."/>
            <person name="Murphy C."/>
            <person name="Neiman D."/>
            <person name="Pearson M."/>
            <person name="Priest M."/>
            <person name="Roberts A."/>
            <person name="Saif S."/>
            <person name="Shea T."/>
            <person name="Sisk P."/>
            <person name="Stolte C."/>
            <person name="Sykes S."/>
            <person name="Wortman J."/>
            <person name="Nusbaum C."/>
            <person name="Birren B."/>
        </authorList>
    </citation>
    <scope>NUCLEOTIDE SEQUENCE [LARGE SCALE GENOMIC DNA]</scope>
    <source>
        <strain evidence="1">H1-T</strain>
    </source>
</reference>
<dbReference type="RefSeq" id="WP_002676626.1">
    <property type="nucleotide sequence ID" value="NZ_CM001794.1"/>
</dbReference>
<dbReference type="Proteomes" id="UP000011708">
    <property type="component" value="Chromosome"/>
</dbReference>